<comment type="subunit">
    <text evidence="3 14">Monomer.</text>
</comment>
<comment type="similarity">
    <text evidence="2 14">Belongs to the class-I aminoacyl-tRNA synthetase family. IleS type 1 subfamily.</text>
</comment>
<evidence type="ECO:0000256" key="10">
    <source>
        <dbReference type="ARBA" id="ARBA00022917"/>
    </source>
</evidence>
<dbReference type="InterPro" id="IPR014729">
    <property type="entry name" value="Rossmann-like_a/b/a_fold"/>
</dbReference>
<proteinExistence type="inferred from homology"/>
<dbReference type="EMBL" id="PPPX01000001">
    <property type="protein sequence ID" value="POA09769.1"/>
    <property type="molecule type" value="Genomic_DNA"/>
</dbReference>
<dbReference type="PANTHER" id="PTHR42765:SF1">
    <property type="entry name" value="ISOLEUCINE--TRNA LIGASE, MITOCHONDRIAL"/>
    <property type="match status" value="1"/>
</dbReference>
<feature type="binding site" evidence="14">
    <location>
        <position position="889"/>
    </location>
    <ligand>
        <name>Zn(2+)</name>
        <dbReference type="ChEBI" id="CHEBI:29105"/>
    </ligand>
</feature>
<evidence type="ECO:0000256" key="11">
    <source>
        <dbReference type="ARBA" id="ARBA00023146"/>
    </source>
</evidence>
<feature type="domain" description="Methionyl/Valyl/Leucyl/Isoleucyl-tRNA synthetase anticodon-binding" evidence="17">
    <location>
        <begin position="679"/>
        <end position="832"/>
    </location>
</feature>
<evidence type="ECO:0000259" key="15">
    <source>
        <dbReference type="Pfam" id="PF00133"/>
    </source>
</evidence>
<evidence type="ECO:0000313" key="18">
    <source>
        <dbReference type="EMBL" id="POA09769.1"/>
    </source>
</evidence>
<comment type="domain">
    <text evidence="14">IleRS has two distinct active sites: one for aminoacylation and one for editing. The misactivated valine is translocated from the active site to the editing site, which sterically excludes the correctly activated isoleucine. The single editing site contains two valyl binding pockets, one specific for each substrate (Val-AMP or Val-tRNA(Ile)).</text>
</comment>
<dbReference type="Gene3D" id="3.40.50.620">
    <property type="entry name" value="HUPs"/>
    <property type="match status" value="2"/>
</dbReference>
<dbReference type="InterPro" id="IPR002301">
    <property type="entry name" value="Ile-tRNA-ligase"/>
</dbReference>
<comment type="caution">
    <text evidence="18">The sequence shown here is derived from an EMBL/GenBank/DDBJ whole genome shotgun (WGS) entry which is preliminary data.</text>
</comment>
<protein>
    <recommendedName>
        <fullName evidence="14">Isoleucine--tRNA ligase</fullName>
        <ecNumber evidence="14">6.1.1.5</ecNumber>
    </recommendedName>
    <alternativeName>
        <fullName evidence="14">Isoleucyl-tRNA synthetase</fullName>
        <shortName evidence="14">IleRS</shortName>
    </alternativeName>
</protein>
<keyword evidence="8 14" id="KW-0862">Zinc</keyword>
<dbReference type="SUPFAM" id="SSF52374">
    <property type="entry name" value="Nucleotidylyl transferase"/>
    <property type="match status" value="1"/>
</dbReference>
<feature type="domain" description="Zinc finger FPG/IleRS-type" evidence="16">
    <location>
        <begin position="883"/>
        <end position="912"/>
    </location>
</feature>
<dbReference type="InterPro" id="IPR033708">
    <property type="entry name" value="Anticodon_Ile_BEm"/>
</dbReference>
<evidence type="ECO:0000256" key="9">
    <source>
        <dbReference type="ARBA" id="ARBA00022840"/>
    </source>
</evidence>
<dbReference type="SUPFAM" id="SSF50677">
    <property type="entry name" value="ValRS/IleRS/LeuRS editing domain"/>
    <property type="match status" value="1"/>
</dbReference>
<dbReference type="CDD" id="cd00818">
    <property type="entry name" value="IleRS_core"/>
    <property type="match status" value="1"/>
</dbReference>
<evidence type="ECO:0000256" key="13">
    <source>
        <dbReference type="ARBA" id="ARBA00048359"/>
    </source>
</evidence>
<reference evidence="18 19" key="1">
    <citation type="submission" date="2017-08" db="EMBL/GenBank/DDBJ databases">
        <title>Draft genome sequences of 64 type strains of genus Staph aureus.</title>
        <authorList>
            <person name="Cole K."/>
            <person name="Golubchik T."/>
            <person name="Russell J."/>
            <person name="Foster D."/>
            <person name="Llewelyn M."/>
            <person name="Wilson D."/>
            <person name="Crook D."/>
            <person name="Paul J."/>
        </authorList>
    </citation>
    <scope>NUCLEOTIDE SEQUENCE [LARGE SCALE GENOMIC DNA]</scope>
    <source>
        <strain evidence="18 19">DSM 29875</strain>
    </source>
</reference>
<dbReference type="AlphaFoldDB" id="A0A2K4FEI7"/>
<feature type="binding site" evidence="14">
    <location>
        <position position="555"/>
    </location>
    <ligand>
        <name>L-isoleucyl-5'-AMP</name>
        <dbReference type="ChEBI" id="CHEBI:178002"/>
    </ligand>
</feature>
<dbReference type="InterPro" id="IPR010663">
    <property type="entry name" value="Znf_FPG/IleRS"/>
</dbReference>
<keyword evidence="11 14" id="KW-0030">Aminoacyl-tRNA synthetase</keyword>
<feature type="binding site" evidence="14">
    <location>
        <position position="906"/>
    </location>
    <ligand>
        <name>Zn(2+)</name>
        <dbReference type="ChEBI" id="CHEBI:29105"/>
    </ligand>
</feature>
<dbReference type="SUPFAM" id="SSF47323">
    <property type="entry name" value="Anticodon-binding domain of a subclass of class I aminoacyl-tRNA synthetases"/>
    <property type="match status" value="1"/>
</dbReference>
<keyword evidence="19" id="KW-1185">Reference proteome</keyword>
<dbReference type="PANTHER" id="PTHR42765">
    <property type="entry name" value="SOLEUCYL-TRNA SYNTHETASE"/>
    <property type="match status" value="1"/>
</dbReference>
<dbReference type="InterPro" id="IPR013155">
    <property type="entry name" value="M/V/L/I-tRNA-synth_anticd-bd"/>
</dbReference>
<dbReference type="Pfam" id="PF08264">
    <property type="entry name" value="Anticodon_1"/>
    <property type="match status" value="1"/>
</dbReference>
<feature type="binding site" evidence="14">
    <location>
        <position position="599"/>
    </location>
    <ligand>
        <name>ATP</name>
        <dbReference type="ChEBI" id="CHEBI:30616"/>
    </ligand>
</feature>
<accession>A0A2K4FEI7</accession>
<dbReference type="RefSeq" id="WP_103371097.1">
    <property type="nucleotide sequence ID" value="NZ_CBCRVO010000001.1"/>
</dbReference>
<dbReference type="GeneID" id="98297349"/>
<dbReference type="Gene3D" id="1.10.730.20">
    <property type="match status" value="1"/>
</dbReference>
<feature type="short sequence motif" description="'HIGH' region" evidence="14">
    <location>
        <begin position="57"/>
        <end position="67"/>
    </location>
</feature>
<dbReference type="PROSITE" id="PS00178">
    <property type="entry name" value="AA_TRNA_LIGASE_I"/>
    <property type="match status" value="1"/>
</dbReference>
<evidence type="ECO:0000256" key="6">
    <source>
        <dbReference type="ARBA" id="ARBA00022723"/>
    </source>
</evidence>
<dbReference type="NCBIfam" id="TIGR00392">
    <property type="entry name" value="ileS"/>
    <property type="match status" value="1"/>
</dbReference>
<dbReference type="FunFam" id="1.10.10.830:FF:000001">
    <property type="entry name" value="Isoleucine--tRNA ligase"/>
    <property type="match status" value="1"/>
</dbReference>
<dbReference type="FunFam" id="1.10.730.20:FF:000001">
    <property type="entry name" value="Isoleucine--tRNA ligase"/>
    <property type="match status" value="1"/>
</dbReference>
<dbReference type="InterPro" id="IPR009080">
    <property type="entry name" value="tRNAsynth_Ia_anticodon-bd"/>
</dbReference>
<organism evidence="18 19">
    <name type="scientific">Staphylococcus argensis</name>
    <dbReference type="NCBI Taxonomy" id="1607738"/>
    <lineage>
        <taxon>Bacteria</taxon>
        <taxon>Bacillati</taxon>
        <taxon>Bacillota</taxon>
        <taxon>Bacilli</taxon>
        <taxon>Bacillales</taxon>
        <taxon>Staphylococcaceae</taxon>
        <taxon>Staphylococcus</taxon>
    </lineage>
</organism>
<comment type="cofactor">
    <cofactor evidence="14">
        <name>Zn(2+)</name>
        <dbReference type="ChEBI" id="CHEBI:29105"/>
    </cofactor>
    <text evidence="14">Binds 1 zinc ion per subunit.</text>
</comment>
<dbReference type="GO" id="GO:0005829">
    <property type="term" value="C:cytosol"/>
    <property type="evidence" value="ECO:0007669"/>
    <property type="project" value="TreeGrafter"/>
</dbReference>
<evidence type="ECO:0000256" key="3">
    <source>
        <dbReference type="ARBA" id="ARBA00011245"/>
    </source>
</evidence>
<dbReference type="GO" id="GO:0005524">
    <property type="term" value="F:ATP binding"/>
    <property type="evidence" value="ECO:0007669"/>
    <property type="project" value="UniProtKB-UniRule"/>
</dbReference>
<dbReference type="InterPro" id="IPR001412">
    <property type="entry name" value="aa-tRNA-synth_I_CS"/>
</dbReference>
<dbReference type="EC" id="6.1.1.5" evidence="14"/>
<evidence type="ECO:0000259" key="16">
    <source>
        <dbReference type="Pfam" id="PF06827"/>
    </source>
</evidence>
<comment type="subcellular location">
    <subcellularLocation>
        <location evidence="1 14">Cytoplasm</location>
    </subcellularLocation>
</comment>
<evidence type="ECO:0000256" key="8">
    <source>
        <dbReference type="ARBA" id="ARBA00022833"/>
    </source>
</evidence>
<sequence>MDYKETLLMPKTAFPMRGGLPNKEPKIQEEWDEKEIYQKSLEKNKGNESYILHDGPPYANGGLHMGHALNKILKDIITRYKTMQGYYTPYVPGWDTHGLPIEQALTKKGVKRKEMSVSEFREKCKEFALNQIELQKKDFKRLGVSGDFDNPYITLKPEYEAAQLRLFGEMAAKGLIYKGLKPVYWSPSSESSLAEAEIEYHDKRSPSIYVAFDVKDGKNVVDEDAQFIIWTTTPWTLPANVAITVHPELTYGEYLVDGHKYIVGKDLVDDVAENLGWNTDEIELVKEFSGKDLEYVEAQHPFLEDRTVLLINGDHVTTDAGTGCVHTAPGHGDDDYIVGTKYNLPVISPVDYKGVLTDEAGPFAGEFYDKANKPITDLLKENGSLLKLDFITHSYPHDWRTKKPVIFRATPQWFASIDKVRQDILDAIEETHFKVDWGKTRIYNMIRDRGEWVISRQRVWGVPLPVFYAENGDIVMTEETVNHVADLVEEYGSNVWFDREAKDLLPEGFTHPGSPNGEFTKETDIMDVWFDSGSSHRGVLEQRPELSFPADLYLEGSDQYRGWFNSSITTAVATRNRSPYKMLLSHGFVMDGEGKKMSKSLGNVIVPEQIVKQKGADIARLWVSSVDYLADARISDEIIKQTADVYRKIRNTLRFMLGNVNDFNPETDAIAEADLLEVDRYILNRFREFTASTIKNYDNFDYLNIYQEVQNFINVELSNFYLDYGKDILYIEERSAHKRRSMQTVLYQIVVDMTKLLAPILAHTADEVWSYIPHVQEESVHLTDMPEVQDIDTELVEKWNTFMKLRDDVNRALEIARNEKVIGKSLEAKVTIGSNSDFNATEFLQDFDDLQQLFITSQAEVVDNVEGGASYAHGDIKVEHADGEKCQRCWNYSEELGSVGELTDLCPRCQAVVKTLV</sequence>
<dbReference type="Pfam" id="PF06827">
    <property type="entry name" value="zf-FPG_IleRS"/>
    <property type="match status" value="1"/>
</dbReference>
<dbReference type="InterPro" id="IPR002300">
    <property type="entry name" value="aa-tRNA-synth_Ia"/>
</dbReference>
<dbReference type="InterPro" id="IPR023585">
    <property type="entry name" value="Ile-tRNA-ligase_type1"/>
</dbReference>
<evidence type="ECO:0000313" key="19">
    <source>
        <dbReference type="Proteomes" id="UP000242712"/>
    </source>
</evidence>
<dbReference type="OrthoDB" id="9810365at2"/>
<evidence type="ECO:0000256" key="2">
    <source>
        <dbReference type="ARBA" id="ARBA00006887"/>
    </source>
</evidence>
<dbReference type="GO" id="GO:0000049">
    <property type="term" value="F:tRNA binding"/>
    <property type="evidence" value="ECO:0007669"/>
    <property type="project" value="InterPro"/>
</dbReference>
<feature type="short sequence motif" description="'KMSKS' region" evidence="14">
    <location>
        <begin position="596"/>
        <end position="600"/>
    </location>
</feature>
<comment type="function">
    <text evidence="12 14">Catalyzes the attachment of isoleucine to tRNA(Ile). As IleRS can inadvertently accommodate and process structurally similar amino acids such as valine, to avoid such errors it has two additional distinct tRNA(Ile)-dependent editing activities. One activity is designated as 'pretransfer' editing and involves the hydrolysis of activated Val-AMP. The other activity is designated 'posttransfer' editing and involves deacylation of mischarged Val-tRNA(Ile).</text>
</comment>
<dbReference type="FunFam" id="3.90.740.10:FF:000006">
    <property type="entry name" value="Isoleucine--tRNA ligase"/>
    <property type="match status" value="1"/>
</dbReference>
<dbReference type="GO" id="GO:0008270">
    <property type="term" value="F:zinc ion binding"/>
    <property type="evidence" value="ECO:0007669"/>
    <property type="project" value="UniProtKB-UniRule"/>
</dbReference>
<dbReference type="GO" id="GO:0006428">
    <property type="term" value="P:isoleucyl-tRNA aminoacylation"/>
    <property type="evidence" value="ECO:0007669"/>
    <property type="project" value="UniProtKB-UniRule"/>
</dbReference>
<dbReference type="CDD" id="cd07960">
    <property type="entry name" value="Anticodon_Ia_Ile_BEm"/>
    <property type="match status" value="1"/>
</dbReference>
<dbReference type="Gene3D" id="3.90.740.10">
    <property type="entry name" value="Valyl/Leucyl/Isoleucyl-tRNA synthetase, editing domain"/>
    <property type="match status" value="1"/>
</dbReference>
<dbReference type="GO" id="GO:0002161">
    <property type="term" value="F:aminoacyl-tRNA deacylase activity"/>
    <property type="evidence" value="ECO:0007669"/>
    <property type="project" value="InterPro"/>
</dbReference>
<evidence type="ECO:0000256" key="12">
    <source>
        <dbReference type="ARBA" id="ARBA00025217"/>
    </source>
</evidence>
<keyword evidence="6 14" id="KW-0479">Metal-binding</keyword>
<dbReference type="GO" id="GO:0004822">
    <property type="term" value="F:isoleucine-tRNA ligase activity"/>
    <property type="evidence" value="ECO:0007669"/>
    <property type="project" value="UniProtKB-UniRule"/>
</dbReference>
<evidence type="ECO:0000256" key="14">
    <source>
        <dbReference type="HAMAP-Rule" id="MF_02002"/>
    </source>
</evidence>
<feature type="binding site" evidence="14">
    <location>
        <position position="909"/>
    </location>
    <ligand>
        <name>Zn(2+)</name>
        <dbReference type="ChEBI" id="CHEBI:29105"/>
    </ligand>
</feature>
<evidence type="ECO:0000256" key="1">
    <source>
        <dbReference type="ARBA" id="ARBA00004496"/>
    </source>
</evidence>
<comment type="catalytic activity">
    <reaction evidence="13 14">
        <text>tRNA(Ile) + L-isoleucine + ATP = L-isoleucyl-tRNA(Ile) + AMP + diphosphate</text>
        <dbReference type="Rhea" id="RHEA:11060"/>
        <dbReference type="Rhea" id="RHEA-COMP:9666"/>
        <dbReference type="Rhea" id="RHEA-COMP:9695"/>
        <dbReference type="ChEBI" id="CHEBI:30616"/>
        <dbReference type="ChEBI" id="CHEBI:33019"/>
        <dbReference type="ChEBI" id="CHEBI:58045"/>
        <dbReference type="ChEBI" id="CHEBI:78442"/>
        <dbReference type="ChEBI" id="CHEBI:78528"/>
        <dbReference type="ChEBI" id="CHEBI:456215"/>
        <dbReference type="EC" id="6.1.1.5"/>
    </reaction>
</comment>
<dbReference type="InterPro" id="IPR009008">
    <property type="entry name" value="Val/Leu/Ile-tRNA-synth_edit"/>
</dbReference>
<keyword evidence="7 14" id="KW-0547">Nucleotide-binding</keyword>
<dbReference type="Pfam" id="PF00133">
    <property type="entry name" value="tRNA-synt_1"/>
    <property type="match status" value="1"/>
</dbReference>
<dbReference type="HAMAP" id="MF_02002">
    <property type="entry name" value="Ile_tRNA_synth_type1"/>
    <property type="match status" value="1"/>
</dbReference>
<keyword evidence="10 14" id="KW-0648">Protein biosynthesis</keyword>
<feature type="binding site" evidence="14">
    <location>
        <position position="886"/>
    </location>
    <ligand>
        <name>Zn(2+)</name>
        <dbReference type="ChEBI" id="CHEBI:29105"/>
    </ligand>
</feature>
<name>A0A2K4FEI7_9STAP</name>
<feature type="domain" description="Aminoacyl-tRNA synthetase class Ia" evidence="15">
    <location>
        <begin position="27"/>
        <end position="635"/>
    </location>
</feature>
<dbReference type="FunFam" id="3.40.50.620:FF:000152">
    <property type="entry name" value="Isoleucine--tRNA ligase"/>
    <property type="match status" value="1"/>
</dbReference>
<evidence type="ECO:0000256" key="5">
    <source>
        <dbReference type="ARBA" id="ARBA00022598"/>
    </source>
</evidence>
<keyword evidence="4 14" id="KW-0963">Cytoplasm</keyword>
<keyword evidence="5 14" id="KW-0436">Ligase</keyword>
<gene>
    <name evidence="14" type="primary">ileS</name>
    <name evidence="18" type="ORF">CD039_03220</name>
</gene>
<evidence type="ECO:0000256" key="4">
    <source>
        <dbReference type="ARBA" id="ARBA00022490"/>
    </source>
</evidence>
<dbReference type="Proteomes" id="UP000242712">
    <property type="component" value="Unassembled WGS sequence"/>
</dbReference>
<evidence type="ECO:0000256" key="7">
    <source>
        <dbReference type="ARBA" id="ARBA00022741"/>
    </source>
</evidence>
<keyword evidence="9 14" id="KW-0067">ATP-binding</keyword>
<dbReference type="InterPro" id="IPR050081">
    <property type="entry name" value="Ile-tRNA_ligase"/>
</dbReference>
<dbReference type="PRINTS" id="PR00984">
    <property type="entry name" value="TRNASYNTHILE"/>
</dbReference>
<evidence type="ECO:0000259" key="17">
    <source>
        <dbReference type="Pfam" id="PF08264"/>
    </source>
</evidence>